<accession>A0ABV3EJ60</accession>
<protein>
    <submittedName>
        <fullName evidence="2">Uncharacterized protein</fullName>
    </submittedName>
</protein>
<keyword evidence="1" id="KW-0175">Coiled coil</keyword>
<dbReference type="EMBL" id="JBEZNA010000004">
    <property type="protein sequence ID" value="MEU9576234.1"/>
    <property type="molecule type" value="Genomic_DNA"/>
</dbReference>
<proteinExistence type="predicted"/>
<evidence type="ECO:0000313" key="2">
    <source>
        <dbReference type="EMBL" id="MEU9576234.1"/>
    </source>
</evidence>
<keyword evidence="3" id="KW-1185">Reference proteome</keyword>
<dbReference type="RefSeq" id="WP_359268314.1">
    <property type="nucleotide sequence ID" value="NZ_JBEZNA010000004.1"/>
</dbReference>
<feature type="coiled-coil region" evidence="1">
    <location>
        <begin position="3"/>
        <end position="37"/>
    </location>
</feature>
<gene>
    <name evidence="2" type="ORF">AB0D95_02920</name>
</gene>
<name>A0ABV3EJ60_9ACTN</name>
<sequence length="190" mass="19935">MNIQEAAARAAAARTLLDAAKAAKDRADDQLDEAMLAFHKETGSRTVDASLPATGEGLGTVSVVNPDKKAVVEDPAAFREWVRAVAPSELVSQIIVEVNAAFTRALLRDMGKRGEATWAGPQTGGELVPVPGVKMVQPDPYVRMTVPDDARARVIDAYRDGLLDVTDLIPALAAPVAALPAAPPATESSE</sequence>
<organism evidence="2 3">
    <name type="scientific">Streptomyces chilikensis</name>
    <dbReference type="NCBI Taxonomy" id="1194079"/>
    <lineage>
        <taxon>Bacteria</taxon>
        <taxon>Bacillati</taxon>
        <taxon>Actinomycetota</taxon>
        <taxon>Actinomycetes</taxon>
        <taxon>Kitasatosporales</taxon>
        <taxon>Streptomycetaceae</taxon>
        <taxon>Streptomyces</taxon>
    </lineage>
</organism>
<dbReference type="Proteomes" id="UP001551584">
    <property type="component" value="Unassembled WGS sequence"/>
</dbReference>
<evidence type="ECO:0000313" key="3">
    <source>
        <dbReference type="Proteomes" id="UP001551584"/>
    </source>
</evidence>
<evidence type="ECO:0000256" key="1">
    <source>
        <dbReference type="SAM" id="Coils"/>
    </source>
</evidence>
<comment type="caution">
    <text evidence="2">The sequence shown here is derived from an EMBL/GenBank/DDBJ whole genome shotgun (WGS) entry which is preliminary data.</text>
</comment>
<reference evidence="2 3" key="1">
    <citation type="submission" date="2024-06" db="EMBL/GenBank/DDBJ databases">
        <title>The Natural Products Discovery Center: Release of the First 8490 Sequenced Strains for Exploring Actinobacteria Biosynthetic Diversity.</title>
        <authorList>
            <person name="Kalkreuter E."/>
            <person name="Kautsar S.A."/>
            <person name="Yang D."/>
            <person name="Bader C.D."/>
            <person name="Teijaro C.N."/>
            <person name="Fluegel L."/>
            <person name="Davis C.M."/>
            <person name="Simpson J.R."/>
            <person name="Lauterbach L."/>
            <person name="Steele A.D."/>
            <person name="Gui C."/>
            <person name="Meng S."/>
            <person name="Li G."/>
            <person name="Viehrig K."/>
            <person name="Ye F."/>
            <person name="Su P."/>
            <person name="Kiefer A.F."/>
            <person name="Nichols A."/>
            <person name="Cepeda A.J."/>
            <person name="Yan W."/>
            <person name="Fan B."/>
            <person name="Jiang Y."/>
            <person name="Adhikari A."/>
            <person name="Zheng C.-J."/>
            <person name="Schuster L."/>
            <person name="Cowan T.M."/>
            <person name="Smanski M.J."/>
            <person name="Chevrette M.G."/>
            <person name="De Carvalho L.P.S."/>
            <person name="Shen B."/>
        </authorList>
    </citation>
    <scope>NUCLEOTIDE SEQUENCE [LARGE SCALE GENOMIC DNA]</scope>
    <source>
        <strain evidence="2 3">NPDC048117</strain>
    </source>
</reference>